<dbReference type="Proteomes" id="UP000325576">
    <property type="component" value="Unassembled WGS sequence"/>
</dbReference>
<dbReference type="AlphaFoldDB" id="A0A0C3AE26"/>
<protein>
    <submittedName>
        <fullName evidence="1">Uncharacterized protein</fullName>
    </submittedName>
</protein>
<dbReference type="EMBL" id="MRBO01000482">
    <property type="protein sequence ID" value="KAB2583983.1"/>
    <property type="molecule type" value="Genomic_DNA"/>
</dbReference>
<evidence type="ECO:0000313" key="2">
    <source>
        <dbReference type="Proteomes" id="UP000325576"/>
    </source>
</evidence>
<name>A0A0C3AE26_RHOER</name>
<reference evidence="1 2" key="1">
    <citation type="journal article" date="2017" name="Poromechanics V (2013)">
        <title>Genomic Characterization of the Arsenic-Tolerant Actinobacterium, &lt;i&gt;Rhodococcus erythropolis&lt;/i&gt; S43.</title>
        <authorList>
            <person name="Retamal-Morales G."/>
            <person name="Mehnert M."/>
            <person name="Schwabe R."/>
            <person name="Tischler D."/>
            <person name="Schloemann M."/>
            <person name="Levican G.J."/>
        </authorList>
    </citation>
    <scope>NUCLEOTIDE SEQUENCE [LARGE SCALE GENOMIC DNA]</scope>
    <source>
        <strain evidence="1 2">S43</strain>
    </source>
</reference>
<comment type="caution">
    <text evidence="1">The sequence shown here is derived from an EMBL/GenBank/DDBJ whole genome shotgun (WGS) entry which is preliminary data.</text>
</comment>
<dbReference type="InterPro" id="IPR027417">
    <property type="entry name" value="P-loop_NTPase"/>
</dbReference>
<accession>A0A0C3AE26</accession>
<evidence type="ECO:0000313" key="1">
    <source>
        <dbReference type="EMBL" id="KAB2583983.1"/>
    </source>
</evidence>
<gene>
    <name evidence="1" type="ORF">BS297_17710</name>
</gene>
<sequence length="309" mass="34792">MVSTSFEPRPDTYGPRIKHVPLHSHSEGENAIALAAAAGLDLDQWQRDALAAAMGTVLDTWAAPRVGILCPDENDREYATLARELYELLLFANRRIVHTAAHFSTAREAQHKLSRILMESNFLRSEVKHVYTANGQQRIEMRNGSVIHYVARKTGSIRIANVDLLVLDDAEFLPDSTYRDVLPTVVHSGNPQVWMLGNAVDARSNNHGHVFGRARHRALALDPQQCWIEYSADDARYPNDDPDPSRRARLVIDPDDRTQWARANPGRRISENSIREERQTVLEREFLTHRLGIGHWPTIDDDATGGDAS</sequence>
<dbReference type="Gene3D" id="3.40.50.300">
    <property type="entry name" value="P-loop containing nucleotide triphosphate hydrolases"/>
    <property type="match status" value="1"/>
</dbReference>
<organism evidence="1 2">
    <name type="scientific">Rhodococcus erythropolis</name>
    <name type="common">Arthrobacter picolinophilus</name>
    <dbReference type="NCBI Taxonomy" id="1833"/>
    <lineage>
        <taxon>Bacteria</taxon>
        <taxon>Bacillati</taxon>
        <taxon>Actinomycetota</taxon>
        <taxon>Actinomycetes</taxon>
        <taxon>Mycobacteriales</taxon>
        <taxon>Nocardiaceae</taxon>
        <taxon>Rhodococcus</taxon>
        <taxon>Rhodococcus erythropolis group</taxon>
    </lineage>
</organism>
<proteinExistence type="predicted"/>